<dbReference type="Gene3D" id="2.40.50.1020">
    <property type="entry name" value="LytTr DNA-binding domain"/>
    <property type="match status" value="1"/>
</dbReference>
<organism evidence="4 5">
    <name type="scientific">Belliella filtrata</name>
    <dbReference type="NCBI Taxonomy" id="2923435"/>
    <lineage>
        <taxon>Bacteria</taxon>
        <taxon>Pseudomonadati</taxon>
        <taxon>Bacteroidota</taxon>
        <taxon>Cytophagia</taxon>
        <taxon>Cytophagales</taxon>
        <taxon>Cyclobacteriaceae</taxon>
        <taxon>Belliella</taxon>
    </lineage>
</organism>
<evidence type="ECO:0000313" key="4">
    <source>
        <dbReference type="EMBL" id="MCH7411628.1"/>
    </source>
</evidence>
<dbReference type="Gene3D" id="3.40.50.2300">
    <property type="match status" value="1"/>
</dbReference>
<reference evidence="4" key="1">
    <citation type="submission" date="2022-03" db="EMBL/GenBank/DDBJ databases">
        <title>De novo assembled genomes of Belliella spp. (Cyclobacteriaceae) strains.</title>
        <authorList>
            <person name="Szabo A."/>
            <person name="Korponai K."/>
            <person name="Felfoldi T."/>
        </authorList>
    </citation>
    <scope>NUCLEOTIDE SEQUENCE</scope>
    <source>
        <strain evidence="4">DSM 111904</strain>
    </source>
</reference>
<keyword evidence="1" id="KW-0597">Phosphoprotein</keyword>
<evidence type="ECO:0000313" key="5">
    <source>
        <dbReference type="Proteomes" id="UP001165489"/>
    </source>
</evidence>
<name>A0ABS9V5H9_9BACT</name>
<dbReference type="InterPro" id="IPR046947">
    <property type="entry name" value="LytR-like"/>
</dbReference>
<dbReference type="InterPro" id="IPR007492">
    <property type="entry name" value="LytTR_DNA-bd_dom"/>
</dbReference>
<keyword evidence="5" id="KW-1185">Reference proteome</keyword>
<sequence length="247" mass="28517">MFTKDPSHKILFLEDNLVLSETIKELLEYIGYSEIKILQSGENIIHEIDSFNPSIVLMDIKLKGKTDGIEIAEQIRNTYSLPIIFISSFNDPDTIHRVKNVNPEGFISKPFSKETLAINLELILHNYYHQKAKSTIIAEKQTDGNLFIRDRGWLKKINIEDINYIKTEGSYTRIFTKDKEFILRSTIREIMANLPTNKFIRIHKSYIVNFDNIDAVSPSEVMIGNSNIPISKTYYADLQARINKINS</sequence>
<dbReference type="PROSITE" id="PS50110">
    <property type="entry name" value="RESPONSE_REGULATORY"/>
    <property type="match status" value="1"/>
</dbReference>
<dbReference type="SUPFAM" id="SSF52172">
    <property type="entry name" value="CheY-like"/>
    <property type="match status" value="1"/>
</dbReference>
<accession>A0ABS9V5H9</accession>
<dbReference type="SMART" id="SM00448">
    <property type="entry name" value="REC"/>
    <property type="match status" value="1"/>
</dbReference>
<protein>
    <submittedName>
        <fullName evidence="4">Response regulator transcription factor</fullName>
    </submittedName>
</protein>
<gene>
    <name evidence="4" type="ORF">MM239_19740</name>
</gene>
<evidence type="ECO:0000259" key="3">
    <source>
        <dbReference type="PROSITE" id="PS50930"/>
    </source>
</evidence>
<feature type="modified residue" description="4-aspartylphosphate" evidence="1">
    <location>
        <position position="59"/>
    </location>
</feature>
<feature type="domain" description="HTH LytTR-type" evidence="3">
    <location>
        <begin position="156"/>
        <end position="244"/>
    </location>
</feature>
<comment type="caution">
    <text evidence="4">The sequence shown here is derived from an EMBL/GenBank/DDBJ whole genome shotgun (WGS) entry which is preliminary data.</text>
</comment>
<dbReference type="PANTHER" id="PTHR37299:SF1">
    <property type="entry name" value="STAGE 0 SPORULATION PROTEIN A HOMOLOG"/>
    <property type="match status" value="1"/>
</dbReference>
<dbReference type="EMBL" id="JAKZGP010000094">
    <property type="protein sequence ID" value="MCH7411628.1"/>
    <property type="molecule type" value="Genomic_DNA"/>
</dbReference>
<evidence type="ECO:0000259" key="2">
    <source>
        <dbReference type="PROSITE" id="PS50110"/>
    </source>
</evidence>
<dbReference type="Pfam" id="PF00072">
    <property type="entry name" value="Response_reg"/>
    <property type="match status" value="1"/>
</dbReference>
<dbReference type="Proteomes" id="UP001165489">
    <property type="component" value="Unassembled WGS sequence"/>
</dbReference>
<dbReference type="PANTHER" id="PTHR37299">
    <property type="entry name" value="TRANSCRIPTIONAL REGULATOR-RELATED"/>
    <property type="match status" value="1"/>
</dbReference>
<evidence type="ECO:0000256" key="1">
    <source>
        <dbReference type="PROSITE-ProRule" id="PRU00169"/>
    </source>
</evidence>
<dbReference type="RefSeq" id="WP_241350058.1">
    <property type="nucleotide sequence ID" value="NZ_JAKZGP010000094.1"/>
</dbReference>
<dbReference type="PROSITE" id="PS50930">
    <property type="entry name" value="HTH_LYTTR"/>
    <property type="match status" value="1"/>
</dbReference>
<dbReference type="InterPro" id="IPR011006">
    <property type="entry name" value="CheY-like_superfamily"/>
</dbReference>
<feature type="domain" description="Response regulatory" evidence="2">
    <location>
        <begin position="9"/>
        <end position="124"/>
    </location>
</feature>
<dbReference type="SMART" id="SM00850">
    <property type="entry name" value="LytTR"/>
    <property type="match status" value="1"/>
</dbReference>
<dbReference type="InterPro" id="IPR001789">
    <property type="entry name" value="Sig_transdc_resp-reg_receiver"/>
</dbReference>
<proteinExistence type="predicted"/>
<dbReference type="Pfam" id="PF04397">
    <property type="entry name" value="LytTR"/>
    <property type="match status" value="1"/>
</dbReference>